<evidence type="ECO:0000313" key="8">
    <source>
        <dbReference type="Proteomes" id="UP000009022"/>
    </source>
</evidence>
<gene>
    <name evidence="7" type="ORF">TRIADDRAFT_59791</name>
</gene>
<dbReference type="eggNOG" id="KOG1416">
    <property type="taxonomic scope" value="Eukaryota"/>
</dbReference>
<evidence type="ECO:0000313" key="7">
    <source>
        <dbReference type="EMBL" id="EDV21751.1"/>
    </source>
</evidence>
<keyword evidence="4" id="KW-0819">tRNA processing</keyword>
<dbReference type="EMBL" id="DS985252">
    <property type="protein sequence ID" value="EDV21751.1"/>
    <property type="molecule type" value="Genomic_DNA"/>
</dbReference>
<evidence type="ECO:0000256" key="2">
    <source>
        <dbReference type="ARBA" id="ARBA00008320"/>
    </source>
</evidence>
<name>B3S6F9_TRIAD</name>
<dbReference type="KEGG" id="tad:TRIADDRAFT_59791"/>
<dbReference type="PANTHER" id="PTHR12945:SF0">
    <property type="entry name" value="TRNA (ADENINE(58)-N(1))-METHYLTRANSFERASE NON-CATALYTIC SUBUNIT TRM6"/>
    <property type="match status" value="1"/>
</dbReference>
<accession>B3S6F9</accession>
<dbReference type="GO" id="GO:0005634">
    <property type="term" value="C:nucleus"/>
    <property type="evidence" value="ECO:0000318"/>
    <property type="project" value="GO_Central"/>
</dbReference>
<dbReference type="HOGENOM" id="CLU_010916_0_3_1"/>
<comment type="similarity">
    <text evidence="2">Belongs to the TRM6/GCD10 family.</text>
</comment>
<dbReference type="AlphaFoldDB" id="B3S6F9"/>
<protein>
    <recommendedName>
        <fullName evidence="3">tRNA (adenine(58)-N(1))-methyltransferase non-catalytic subunit TRM6</fullName>
    </recommendedName>
    <alternativeName>
        <fullName evidence="6">tRNA(m1A58)-methyltransferase subunit TRM6</fullName>
    </alternativeName>
</protein>
<dbReference type="InterPro" id="IPR017423">
    <property type="entry name" value="TRM6"/>
</dbReference>
<dbReference type="Gene3D" id="3.40.50.150">
    <property type="entry name" value="Vaccinia Virus protein VP39"/>
    <property type="match status" value="1"/>
</dbReference>
<dbReference type="PANTHER" id="PTHR12945">
    <property type="entry name" value="TRANSLATION INITIATION FACTOR EIF3-RELATED"/>
    <property type="match status" value="1"/>
</dbReference>
<dbReference type="STRING" id="10228.B3S6F9"/>
<dbReference type="GO" id="GO:0030488">
    <property type="term" value="P:tRNA methylation"/>
    <property type="evidence" value="ECO:0007669"/>
    <property type="project" value="InterPro"/>
</dbReference>
<evidence type="ECO:0000256" key="1">
    <source>
        <dbReference type="ARBA" id="ARBA00004123"/>
    </source>
</evidence>
<dbReference type="GeneID" id="6756976"/>
<evidence type="ECO:0000256" key="3">
    <source>
        <dbReference type="ARBA" id="ARBA00021704"/>
    </source>
</evidence>
<sequence length="456" mass="51482">MRSKGKIDYGDKVIIEKGDKFKYITIRKGRKACIDRLNFYLDNAVGCYYNTTFDVRNDHLYKLHYEEISSSTSKPAVIEGIDNSTLADDPSSQKLSRSQIEDYKKSGVIGMDLVEKLVKNSATFDAKTEFSKVKYIKKKLKNHLRYDTLAQLLTMADVKAKSKLVIAESCQGLVTAAVMERMGGEGVIIQVHAGDVPTVGYSITNCNFPQAYMDMILYLSLRKVNSQESDNMTGLSSKPADSDNEKQDAIEKKLAMSTDPANDTDSKQFSLDKNQRIRMELEAKKHLSTHDLDGLIIATKFDPLPILKSLIKYIAPSRPFIIYCFLKEPLAECYVYLQEQQLAVNIQLTETWLREYQVLPDRTHPLTMMSGTGGYLLSGIKIDSDCDKKDVINNENVKDSTNMDNEGKADLNIVHSDTKSKDNYSIESNALRNKRELTETDNVEMEAKKIKTTSKD</sequence>
<keyword evidence="8" id="KW-1185">Reference proteome</keyword>
<evidence type="ECO:0000256" key="5">
    <source>
        <dbReference type="ARBA" id="ARBA00023242"/>
    </source>
</evidence>
<dbReference type="PhylomeDB" id="B3S6F9"/>
<dbReference type="InParanoid" id="B3S6F9"/>
<reference evidence="7 8" key="1">
    <citation type="journal article" date="2008" name="Nature">
        <title>The Trichoplax genome and the nature of placozoans.</title>
        <authorList>
            <person name="Srivastava M."/>
            <person name="Begovic E."/>
            <person name="Chapman J."/>
            <person name="Putnam N.H."/>
            <person name="Hellsten U."/>
            <person name="Kawashima T."/>
            <person name="Kuo A."/>
            <person name="Mitros T."/>
            <person name="Salamov A."/>
            <person name="Carpenter M.L."/>
            <person name="Signorovitch A.Y."/>
            <person name="Moreno M.A."/>
            <person name="Kamm K."/>
            <person name="Grimwood J."/>
            <person name="Schmutz J."/>
            <person name="Shapiro H."/>
            <person name="Grigoriev I.V."/>
            <person name="Buss L.W."/>
            <person name="Schierwater B."/>
            <person name="Dellaporta S.L."/>
            <person name="Rokhsar D.S."/>
        </authorList>
    </citation>
    <scope>NUCLEOTIDE SEQUENCE [LARGE SCALE GENOMIC DNA]</scope>
    <source>
        <strain evidence="7 8">Grell-BS-1999</strain>
    </source>
</reference>
<organism evidence="7 8">
    <name type="scientific">Trichoplax adhaerens</name>
    <name type="common">Trichoplax reptans</name>
    <dbReference type="NCBI Taxonomy" id="10228"/>
    <lineage>
        <taxon>Eukaryota</taxon>
        <taxon>Metazoa</taxon>
        <taxon>Placozoa</taxon>
        <taxon>Uniplacotomia</taxon>
        <taxon>Trichoplacea</taxon>
        <taxon>Trichoplacidae</taxon>
        <taxon>Trichoplax</taxon>
    </lineage>
</organism>
<keyword evidence="5" id="KW-0539">Nucleus</keyword>
<comment type="subcellular location">
    <subcellularLocation>
        <location evidence="1">Nucleus</location>
    </subcellularLocation>
</comment>
<dbReference type="GO" id="GO:0031515">
    <property type="term" value="C:tRNA (m1A) methyltransferase complex"/>
    <property type="evidence" value="ECO:0000318"/>
    <property type="project" value="GO_Central"/>
</dbReference>
<dbReference type="Pfam" id="PF04189">
    <property type="entry name" value="Gcd10p"/>
    <property type="match status" value="1"/>
</dbReference>
<dbReference type="OMA" id="PHGLFEV"/>
<dbReference type="InterPro" id="IPR029063">
    <property type="entry name" value="SAM-dependent_MTases_sf"/>
</dbReference>
<proteinExistence type="inferred from homology"/>
<dbReference type="Proteomes" id="UP000009022">
    <property type="component" value="Unassembled WGS sequence"/>
</dbReference>
<dbReference type="RefSeq" id="XP_002115899.1">
    <property type="nucleotide sequence ID" value="XM_002115863.1"/>
</dbReference>
<dbReference type="CTD" id="6756976"/>
<dbReference type="OrthoDB" id="10254665at2759"/>
<evidence type="ECO:0000256" key="4">
    <source>
        <dbReference type="ARBA" id="ARBA00022694"/>
    </source>
</evidence>
<dbReference type="FunCoup" id="B3S6F9">
    <property type="interactions" value="1533"/>
</dbReference>
<evidence type="ECO:0000256" key="6">
    <source>
        <dbReference type="ARBA" id="ARBA00032319"/>
    </source>
</evidence>